<evidence type="ECO:0000259" key="1">
    <source>
        <dbReference type="Pfam" id="PF04149"/>
    </source>
</evidence>
<dbReference type="Proteomes" id="UP000546642">
    <property type="component" value="Unassembled WGS sequence"/>
</dbReference>
<sequence length="105" mass="11704">MTDQMEFRKSSYSGQGVNCVEVANLGPRLRKSSYSAQGQACVEVAHVPADFWKSSYSAQNQNCVEVADLPQRIAIRDSKQPERGHLTFPTSEWAAFLSNTRHGEL</sequence>
<organism evidence="2 3">
    <name type="scientific">Nocardiopsis mwathae</name>
    <dbReference type="NCBI Taxonomy" id="1472723"/>
    <lineage>
        <taxon>Bacteria</taxon>
        <taxon>Bacillati</taxon>
        <taxon>Actinomycetota</taxon>
        <taxon>Actinomycetes</taxon>
        <taxon>Streptosporangiales</taxon>
        <taxon>Nocardiopsidaceae</taxon>
        <taxon>Nocardiopsis</taxon>
    </lineage>
</organism>
<feature type="domain" description="DUF397" evidence="1">
    <location>
        <begin position="51"/>
        <end position="100"/>
    </location>
</feature>
<proteinExistence type="predicted"/>
<dbReference type="RefSeq" id="WP_184076212.1">
    <property type="nucleotide sequence ID" value="NZ_JACHDS010000001.1"/>
</dbReference>
<comment type="caution">
    <text evidence="2">The sequence shown here is derived from an EMBL/GenBank/DDBJ whole genome shotgun (WGS) entry which is preliminary data.</text>
</comment>
<feature type="domain" description="DUF397" evidence="1">
    <location>
        <begin position="6"/>
        <end position="26"/>
    </location>
</feature>
<gene>
    <name evidence="2" type="ORF">HNR23_003056</name>
</gene>
<keyword evidence="3" id="KW-1185">Reference proteome</keyword>
<protein>
    <recommendedName>
        <fullName evidence="1">DUF397 domain-containing protein</fullName>
    </recommendedName>
</protein>
<dbReference type="EMBL" id="JACHDS010000001">
    <property type="protein sequence ID" value="MBB6172996.1"/>
    <property type="molecule type" value="Genomic_DNA"/>
</dbReference>
<dbReference type="InterPro" id="IPR007278">
    <property type="entry name" value="DUF397"/>
</dbReference>
<evidence type="ECO:0000313" key="3">
    <source>
        <dbReference type="Proteomes" id="UP000546642"/>
    </source>
</evidence>
<name>A0A7W9YK31_9ACTN</name>
<accession>A0A7W9YK31</accession>
<reference evidence="2 3" key="1">
    <citation type="submission" date="2020-08" db="EMBL/GenBank/DDBJ databases">
        <title>Sequencing the genomes of 1000 actinobacteria strains.</title>
        <authorList>
            <person name="Klenk H.-P."/>
        </authorList>
    </citation>
    <scope>NUCLEOTIDE SEQUENCE [LARGE SCALE GENOMIC DNA]</scope>
    <source>
        <strain evidence="2 3">DSM 46659</strain>
    </source>
</reference>
<dbReference type="AlphaFoldDB" id="A0A7W9YK31"/>
<dbReference type="Pfam" id="PF04149">
    <property type="entry name" value="DUF397"/>
    <property type="match status" value="2"/>
</dbReference>
<evidence type="ECO:0000313" key="2">
    <source>
        <dbReference type="EMBL" id="MBB6172996.1"/>
    </source>
</evidence>